<dbReference type="KEGG" id="lyd:D7I47_09590"/>
<dbReference type="OrthoDB" id="9046151at2"/>
<dbReference type="GO" id="GO:0015833">
    <property type="term" value="P:peptide transport"/>
    <property type="evidence" value="ECO:0007669"/>
    <property type="project" value="TreeGrafter"/>
</dbReference>
<sequence length="557" mass="60158">MRATRPHGVPLCTGGIVRISRIAAAAGGIAIASALILSGCASDNGGTGGGSSSTGIVNVAWGEPENPLIPANTNEVNGGQVLNNMFAGLVYYKADGSWDYDAAESIESDDYINWTIKLKADQKFSDGTPVTAESFVKAWQWAASNPDLLNQWWFIDAIAFDGGTYDGGEDTLSLEVVDDTTFTAKLAAPRADFPVALGYTVFFPLPDSFYDDPDAFGNAPIGNGPYKLSEDGWVHGESLNLVPNETYTGPRKAQNGGLNFVVYATQDAAYADLLSDNVDIIDTVPTSALATFKDELGDRAVEQASAVFQSFTMNYNLAHFGDDEEGKLRRAAISHAIDRAEITEVIFQGTRTPAEEFTSPVIAGFDPDGIEGSDVLEYDPDTAVELWNQANAISPWEGTFQLAYNADGGHQEWVDATVNSIKNTLGIDAVGLPYPDFKGLRTEVNDRTIKAAFRTGWQFDFPSQANILGALYVTGSGSNDADYSNPEFDDLFRQGLASPTLEEQNKLFNEAQGLLFQDLPAIPLWYGAVTAGYSTLVEDVEYGWDSWPILYQVTKAE</sequence>
<dbReference type="Gene3D" id="3.40.190.10">
    <property type="entry name" value="Periplasmic binding protein-like II"/>
    <property type="match status" value="1"/>
</dbReference>
<dbReference type="PIRSF" id="PIRSF002741">
    <property type="entry name" value="MppA"/>
    <property type="match status" value="1"/>
</dbReference>
<dbReference type="SUPFAM" id="SSF53850">
    <property type="entry name" value="Periplasmic binding protein-like II"/>
    <property type="match status" value="1"/>
</dbReference>
<accession>A0A387B810</accession>
<dbReference type="CDD" id="cd00995">
    <property type="entry name" value="PBP2_NikA_DppA_OppA_like"/>
    <property type="match status" value="1"/>
</dbReference>
<dbReference type="Gene3D" id="3.90.76.10">
    <property type="entry name" value="Dipeptide-binding Protein, Domain 1"/>
    <property type="match status" value="1"/>
</dbReference>
<dbReference type="Gene3D" id="3.10.105.10">
    <property type="entry name" value="Dipeptide-binding Protein, Domain 3"/>
    <property type="match status" value="1"/>
</dbReference>
<gene>
    <name evidence="2" type="ORF">D7I47_09590</name>
</gene>
<protein>
    <submittedName>
        <fullName evidence="2">ABC transporter substrate-binding protein</fullName>
    </submittedName>
</protein>
<dbReference type="PANTHER" id="PTHR30290:SF83">
    <property type="entry name" value="ABC TRANSPORTER SUBSTRATE-BINDING PROTEIN"/>
    <property type="match status" value="1"/>
</dbReference>
<dbReference type="GO" id="GO:0042597">
    <property type="term" value="C:periplasmic space"/>
    <property type="evidence" value="ECO:0007669"/>
    <property type="project" value="UniProtKB-ARBA"/>
</dbReference>
<feature type="domain" description="Solute-binding protein family 5" evidence="1">
    <location>
        <begin position="102"/>
        <end position="476"/>
    </location>
</feature>
<dbReference type="InterPro" id="IPR000914">
    <property type="entry name" value="SBP_5_dom"/>
</dbReference>
<dbReference type="GO" id="GO:1904680">
    <property type="term" value="F:peptide transmembrane transporter activity"/>
    <property type="evidence" value="ECO:0007669"/>
    <property type="project" value="TreeGrafter"/>
</dbReference>
<dbReference type="GO" id="GO:0043190">
    <property type="term" value="C:ATP-binding cassette (ABC) transporter complex"/>
    <property type="evidence" value="ECO:0007669"/>
    <property type="project" value="InterPro"/>
</dbReference>
<dbReference type="PANTHER" id="PTHR30290">
    <property type="entry name" value="PERIPLASMIC BINDING COMPONENT OF ABC TRANSPORTER"/>
    <property type="match status" value="1"/>
</dbReference>
<evidence type="ECO:0000313" key="3">
    <source>
        <dbReference type="Proteomes" id="UP000278886"/>
    </source>
</evidence>
<keyword evidence="3" id="KW-1185">Reference proteome</keyword>
<dbReference type="Proteomes" id="UP000278886">
    <property type="component" value="Chromosome"/>
</dbReference>
<dbReference type="EMBL" id="CP032630">
    <property type="protein sequence ID" value="AYF98483.1"/>
    <property type="molecule type" value="Genomic_DNA"/>
</dbReference>
<reference evidence="3" key="1">
    <citation type="submission" date="2018-09" db="EMBL/GenBank/DDBJ databases">
        <title>Genome sequencing of strain 2DFWR-13.</title>
        <authorList>
            <person name="Heo J."/>
            <person name="Kim S.-J."/>
            <person name="Kwon S.-W."/>
        </authorList>
    </citation>
    <scope>NUCLEOTIDE SEQUENCE [LARGE SCALE GENOMIC DNA]</scope>
    <source>
        <strain evidence="3">2DFWR-13</strain>
    </source>
</reference>
<dbReference type="Pfam" id="PF00496">
    <property type="entry name" value="SBP_bac_5"/>
    <property type="match status" value="1"/>
</dbReference>
<evidence type="ECO:0000259" key="1">
    <source>
        <dbReference type="Pfam" id="PF00496"/>
    </source>
</evidence>
<organism evidence="2 3">
    <name type="scientific">Protaetiibacter intestinalis</name>
    <dbReference type="NCBI Taxonomy" id="2419774"/>
    <lineage>
        <taxon>Bacteria</taxon>
        <taxon>Bacillati</taxon>
        <taxon>Actinomycetota</taxon>
        <taxon>Actinomycetes</taxon>
        <taxon>Micrococcales</taxon>
        <taxon>Microbacteriaceae</taxon>
        <taxon>Protaetiibacter</taxon>
    </lineage>
</organism>
<dbReference type="InterPro" id="IPR030678">
    <property type="entry name" value="Peptide/Ni-bd"/>
</dbReference>
<dbReference type="InterPro" id="IPR039424">
    <property type="entry name" value="SBP_5"/>
</dbReference>
<name>A0A387B810_9MICO</name>
<proteinExistence type="predicted"/>
<dbReference type="AlphaFoldDB" id="A0A387B810"/>
<evidence type="ECO:0000313" key="2">
    <source>
        <dbReference type="EMBL" id="AYF98483.1"/>
    </source>
</evidence>